<organism evidence="2 3">
    <name type="scientific">Streptococcus hillyeri</name>
    <dbReference type="NCBI Taxonomy" id="2282420"/>
    <lineage>
        <taxon>Bacteria</taxon>
        <taxon>Bacillati</taxon>
        <taxon>Bacillota</taxon>
        <taxon>Bacilli</taxon>
        <taxon>Lactobacillales</taxon>
        <taxon>Streptococcaceae</taxon>
        <taxon>Streptococcus</taxon>
    </lineage>
</organism>
<reference evidence="2 3" key="1">
    <citation type="submission" date="2018-10" db="EMBL/GenBank/DDBJ databases">
        <title>Streptococcus hillyeri sp. nov., isolated from equine tracheal sample.</title>
        <authorList>
            <person name="Macfadyen A.C."/>
            <person name="Waller A."/>
            <person name="Paterson G.K."/>
        </authorList>
    </citation>
    <scope>NUCLEOTIDE SEQUENCE [LARGE SCALE GENOMIC DNA]</scope>
    <source>
        <strain evidence="2 3">28462</strain>
    </source>
</reference>
<dbReference type="Proteomes" id="UP000279194">
    <property type="component" value="Unassembled WGS sequence"/>
</dbReference>
<protein>
    <submittedName>
        <fullName evidence="2">Uncharacterized protein</fullName>
    </submittedName>
</protein>
<dbReference type="RefSeq" id="WP_000373551.1">
    <property type="nucleotide sequence ID" value="NZ_CP163513.1"/>
</dbReference>
<name>A0A3L9DNV3_9STRE</name>
<dbReference type="AlphaFoldDB" id="A0A3L9DNV3"/>
<dbReference type="EMBL" id="RCVM01000010">
    <property type="protein sequence ID" value="RLY03106.1"/>
    <property type="molecule type" value="Genomic_DNA"/>
</dbReference>
<comment type="caution">
    <text evidence="2">The sequence shown here is derived from an EMBL/GenBank/DDBJ whole genome shotgun (WGS) entry which is preliminary data.</text>
</comment>
<keyword evidence="1" id="KW-0175">Coiled coil</keyword>
<evidence type="ECO:0000256" key="1">
    <source>
        <dbReference type="SAM" id="Coils"/>
    </source>
</evidence>
<accession>A0A3L9DNV3</accession>
<dbReference type="OrthoDB" id="2224963at2"/>
<keyword evidence="3" id="KW-1185">Reference proteome</keyword>
<evidence type="ECO:0000313" key="3">
    <source>
        <dbReference type="Proteomes" id="UP000279194"/>
    </source>
</evidence>
<evidence type="ECO:0000313" key="2">
    <source>
        <dbReference type="EMBL" id="RLY03106.1"/>
    </source>
</evidence>
<sequence>MDRERYEDNAYWRKRYLELCYELGEIINEQQDKIISLTNENRRLKRENWNMKQTKRRRR</sequence>
<gene>
    <name evidence="2" type="ORF">EAF07_06075</name>
</gene>
<feature type="coiled-coil region" evidence="1">
    <location>
        <begin position="27"/>
        <end position="57"/>
    </location>
</feature>
<proteinExistence type="predicted"/>